<keyword evidence="2" id="KW-1185">Reference proteome</keyword>
<dbReference type="InterPro" id="IPR029062">
    <property type="entry name" value="Class_I_gatase-like"/>
</dbReference>
<evidence type="ECO:0000313" key="1">
    <source>
        <dbReference type="EMBL" id="CAG9325887.1"/>
    </source>
</evidence>
<dbReference type="AlphaFoldDB" id="A0AAU9JF50"/>
<evidence type="ECO:0000313" key="2">
    <source>
        <dbReference type="Proteomes" id="UP001162131"/>
    </source>
</evidence>
<name>A0AAU9JF50_9CILI</name>
<comment type="caution">
    <text evidence="1">The sequence shown here is derived from an EMBL/GenBank/DDBJ whole genome shotgun (WGS) entry which is preliminary data.</text>
</comment>
<sequence length="241" mass="26974">MSMKQSPSRRYSEGSILILALPCHLELPQGVENIESGIKISNLLSIHKVLTTFAFDWEIGTLEGEKPSVINDDSSEDAVDFYRSYLERLNSPTNLNEIRGNEYSAIIIPSFPAIIANFKGEPLINKLGKILREVYLECKGMLCIGHGIAAAFESKDAKGKWIFDGFNIASVPLIQQWNDEYFPLIPFLIEDKIRELGGNFCSSEPSQHLIIIDRKLISCQCELSLNLACTSLGYLLRDSID</sequence>
<organism evidence="1 2">
    <name type="scientific">Blepharisma stoltei</name>
    <dbReference type="NCBI Taxonomy" id="1481888"/>
    <lineage>
        <taxon>Eukaryota</taxon>
        <taxon>Sar</taxon>
        <taxon>Alveolata</taxon>
        <taxon>Ciliophora</taxon>
        <taxon>Postciliodesmatophora</taxon>
        <taxon>Heterotrichea</taxon>
        <taxon>Heterotrichida</taxon>
        <taxon>Blepharismidae</taxon>
        <taxon>Blepharisma</taxon>
    </lineage>
</organism>
<dbReference type="Proteomes" id="UP001162131">
    <property type="component" value="Unassembled WGS sequence"/>
</dbReference>
<dbReference type="EMBL" id="CAJZBQ010000039">
    <property type="protein sequence ID" value="CAG9325887.1"/>
    <property type="molecule type" value="Genomic_DNA"/>
</dbReference>
<dbReference type="SUPFAM" id="SSF52317">
    <property type="entry name" value="Class I glutamine amidotransferase-like"/>
    <property type="match status" value="1"/>
</dbReference>
<evidence type="ECO:0008006" key="3">
    <source>
        <dbReference type="Google" id="ProtNLM"/>
    </source>
</evidence>
<protein>
    <recommendedName>
        <fullName evidence="3">DJ-1/PfpI domain-containing protein</fullName>
    </recommendedName>
</protein>
<reference evidence="1" key="1">
    <citation type="submission" date="2021-09" db="EMBL/GenBank/DDBJ databases">
        <authorList>
            <consortium name="AG Swart"/>
            <person name="Singh M."/>
            <person name="Singh A."/>
            <person name="Seah K."/>
            <person name="Emmerich C."/>
        </authorList>
    </citation>
    <scope>NUCLEOTIDE SEQUENCE</scope>
    <source>
        <strain evidence="1">ATCC30299</strain>
    </source>
</reference>
<accession>A0AAU9JF50</accession>
<gene>
    <name evidence="1" type="ORF">BSTOLATCC_MIC39670</name>
</gene>
<proteinExistence type="predicted"/>
<dbReference type="Gene3D" id="3.40.50.880">
    <property type="match status" value="1"/>
</dbReference>